<dbReference type="RefSeq" id="WP_007018705.1">
    <property type="nucleotide sequence ID" value="NZ_CH724118.1"/>
</dbReference>
<keyword evidence="3" id="KW-0238">DNA-binding</keyword>
<dbReference type="InterPro" id="IPR007627">
    <property type="entry name" value="RNA_pol_sigma70_r2"/>
</dbReference>
<feature type="coiled-coil region" evidence="5">
    <location>
        <begin position="121"/>
        <end position="148"/>
    </location>
</feature>
<dbReference type="PANTHER" id="PTHR30603">
    <property type="entry name" value="RNA POLYMERASE SIGMA FACTOR RPO"/>
    <property type="match status" value="1"/>
</dbReference>
<sequence length="368" mass="42718">MVPEQINELTFHYPHTDLIDAKTERSLAIKMDEAMIKLGEIMFAHDHVLDDVIELIQEQQQDPHALDQLITQYDLWLLAKHTRHSHLNTVDLHQLSRIVVKLESDRSQVFDLYLQHIHELKGRLYKQAQVLKRRYEDYRNQLVQANLRLAMHVARQYTGKGMELEELIQEGTLGLIKGAERYNINKGYRFTTYAYWWIQQAIKGALSEKRGIVRIPTNVTDRIVKVERCKYEFFKANGRYPNAKEISSILGMDVDHIRSTLAVTNVGDSIDEPIYDEGLTMQESMASESIATPSSQLDEEDGEAFLEKLIGELPKRQQFIVRLYHGIGIGQTYPFKEIAPQIGVTLERTRQLYHESIRQLKLLAEHHT</sequence>
<dbReference type="PRINTS" id="PR00046">
    <property type="entry name" value="SIGMA70FCT"/>
</dbReference>
<keyword evidence="1" id="KW-0805">Transcription regulation</keyword>
<keyword evidence="5" id="KW-0175">Coiled coil</keyword>
<accession>Q1N3Q9</accession>
<dbReference type="HOGENOM" id="CLU_014793_3_5_6"/>
<feature type="domain" description="RNA polymerase sigma-70" evidence="6">
    <location>
        <begin position="166"/>
        <end position="179"/>
    </location>
</feature>
<dbReference type="OrthoDB" id="6190618at2"/>
<dbReference type="SUPFAM" id="SSF88946">
    <property type="entry name" value="Sigma2 domain of RNA polymerase sigma factors"/>
    <property type="match status" value="1"/>
</dbReference>
<gene>
    <name evidence="7" type="ORF">RED65_12119</name>
</gene>
<evidence type="ECO:0000313" key="8">
    <source>
        <dbReference type="Proteomes" id="UP000004263"/>
    </source>
</evidence>
<dbReference type="PROSITE" id="PS00715">
    <property type="entry name" value="SIGMA70_1"/>
    <property type="match status" value="1"/>
</dbReference>
<dbReference type="InterPro" id="IPR013325">
    <property type="entry name" value="RNA_pol_sigma_r2"/>
</dbReference>
<dbReference type="GO" id="GO:0016987">
    <property type="term" value="F:sigma factor activity"/>
    <property type="evidence" value="ECO:0007669"/>
    <property type="project" value="UniProtKB-KW"/>
</dbReference>
<organism evidence="7 8">
    <name type="scientific">Bermanella marisrubri</name>
    <dbReference type="NCBI Taxonomy" id="207949"/>
    <lineage>
        <taxon>Bacteria</taxon>
        <taxon>Pseudomonadati</taxon>
        <taxon>Pseudomonadota</taxon>
        <taxon>Gammaproteobacteria</taxon>
        <taxon>Oceanospirillales</taxon>
        <taxon>Oceanospirillaceae</taxon>
        <taxon>Bermanella</taxon>
    </lineage>
</organism>
<evidence type="ECO:0000256" key="2">
    <source>
        <dbReference type="ARBA" id="ARBA00023082"/>
    </source>
</evidence>
<reference evidence="7 8" key="1">
    <citation type="submission" date="2006-03" db="EMBL/GenBank/DDBJ databases">
        <authorList>
            <person name="Pinhassi J."/>
            <person name="Pedros-Alio C."/>
            <person name="Ferriera S."/>
            <person name="Johnson J."/>
            <person name="Kravitz S."/>
            <person name="Halpern A."/>
            <person name="Remington K."/>
            <person name="Beeson K."/>
            <person name="Tran B."/>
            <person name="Rogers Y.-H."/>
            <person name="Friedman R."/>
            <person name="Venter J.C."/>
        </authorList>
    </citation>
    <scope>NUCLEOTIDE SEQUENCE [LARGE SCALE GENOMIC DNA]</scope>
    <source>
        <strain evidence="7 8">RED65</strain>
    </source>
</reference>
<keyword evidence="2" id="KW-0731">Sigma factor</keyword>
<dbReference type="InterPro" id="IPR050239">
    <property type="entry name" value="Sigma-70_RNA_pol_init_factors"/>
</dbReference>
<dbReference type="InterPro" id="IPR007630">
    <property type="entry name" value="RNA_pol_sigma70_r4"/>
</dbReference>
<evidence type="ECO:0000256" key="5">
    <source>
        <dbReference type="SAM" id="Coils"/>
    </source>
</evidence>
<dbReference type="NCBIfam" id="TIGR02937">
    <property type="entry name" value="sigma70-ECF"/>
    <property type="match status" value="1"/>
</dbReference>
<dbReference type="EMBL" id="AAQH01000004">
    <property type="protein sequence ID" value="EAT12815.1"/>
    <property type="molecule type" value="Genomic_DNA"/>
</dbReference>
<dbReference type="InterPro" id="IPR036388">
    <property type="entry name" value="WH-like_DNA-bd_sf"/>
</dbReference>
<dbReference type="Pfam" id="PF04542">
    <property type="entry name" value="Sigma70_r2"/>
    <property type="match status" value="1"/>
</dbReference>
<name>Q1N3Q9_9GAMM</name>
<dbReference type="InterPro" id="IPR014284">
    <property type="entry name" value="RNA_pol_sigma-70_dom"/>
</dbReference>
<dbReference type="PANTHER" id="PTHR30603:SF47">
    <property type="entry name" value="RNA POLYMERASE SIGMA FACTOR SIGD, CHLOROPLASTIC"/>
    <property type="match status" value="1"/>
</dbReference>
<evidence type="ECO:0000256" key="4">
    <source>
        <dbReference type="ARBA" id="ARBA00023163"/>
    </source>
</evidence>
<dbReference type="AlphaFoldDB" id="Q1N3Q9"/>
<comment type="caution">
    <text evidence="7">The sequence shown here is derived from an EMBL/GenBank/DDBJ whole genome shotgun (WGS) entry which is preliminary data.</text>
</comment>
<evidence type="ECO:0000256" key="3">
    <source>
        <dbReference type="ARBA" id="ARBA00023125"/>
    </source>
</evidence>
<proteinExistence type="predicted"/>
<dbReference type="Pfam" id="PF04539">
    <property type="entry name" value="Sigma70_r3"/>
    <property type="match status" value="1"/>
</dbReference>
<keyword evidence="8" id="KW-1185">Reference proteome</keyword>
<evidence type="ECO:0000256" key="1">
    <source>
        <dbReference type="ARBA" id="ARBA00023015"/>
    </source>
</evidence>
<dbReference type="GO" id="GO:0003677">
    <property type="term" value="F:DNA binding"/>
    <property type="evidence" value="ECO:0007669"/>
    <property type="project" value="UniProtKB-KW"/>
</dbReference>
<evidence type="ECO:0000313" key="7">
    <source>
        <dbReference type="EMBL" id="EAT12815.1"/>
    </source>
</evidence>
<dbReference type="Pfam" id="PF04545">
    <property type="entry name" value="Sigma70_r4"/>
    <property type="match status" value="1"/>
</dbReference>
<dbReference type="Proteomes" id="UP000004263">
    <property type="component" value="Unassembled WGS sequence"/>
</dbReference>
<dbReference type="InterPro" id="IPR013324">
    <property type="entry name" value="RNA_pol_sigma_r3/r4-like"/>
</dbReference>
<keyword evidence="4" id="KW-0804">Transcription</keyword>
<protein>
    <submittedName>
        <fullName evidence="7">RNA polymerase sigma-A factor</fullName>
    </submittedName>
</protein>
<dbReference type="InterPro" id="IPR000943">
    <property type="entry name" value="RNA_pol_sigma70"/>
</dbReference>
<dbReference type="SUPFAM" id="SSF88659">
    <property type="entry name" value="Sigma3 and sigma4 domains of RNA polymerase sigma factors"/>
    <property type="match status" value="2"/>
</dbReference>
<dbReference type="InterPro" id="IPR007624">
    <property type="entry name" value="RNA_pol_sigma70_r3"/>
</dbReference>
<dbReference type="GO" id="GO:0006352">
    <property type="term" value="P:DNA-templated transcription initiation"/>
    <property type="evidence" value="ECO:0007669"/>
    <property type="project" value="InterPro"/>
</dbReference>
<dbReference type="Gene3D" id="1.10.10.10">
    <property type="entry name" value="Winged helix-like DNA-binding domain superfamily/Winged helix DNA-binding domain"/>
    <property type="match status" value="2"/>
</dbReference>
<evidence type="ECO:0000259" key="6">
    <source>
        <dbReference type="PROSITE" id="PS00715"/>
    </source>
</evidence>
<dbReference type="Gene3D" id="1.20.120.1810">
    <property type="match status" value="1"/>
</dbReference>
<dbReference type="STRING" id="207949.RED65_12119"/>